<protein>
    <submittedName>
        <fullName evidence="1">PTPA-CTERM sorting domain-containing protein</fullName>
    </submittedName>
</protein>
<sequence length="225" mass="24538">MSFLPRYQQFYIGISLALLAGLNWSLPAQAALIRKTSGGLTVVADDLTNQEWLTLDQTNDQSPNQALAVYGSQGFAWATATQVNQLLAAAFDPPLAITGARSGNQNASYQSVPAGTFDTWSNLMGVSSFVDNTWRYSSGTYDDGSLTDGQQRLFYFREQIAAPDVEAFNDFPNTFSDLSQDGNRRNGFAGVFLVRDTPAAIPTPAMLPGLVGLGMSVWRRQRKFS</sequence>
<dbReference type="EMBL" id="JADEXQ010000003">
    <property type="protein sequence ID" value="MBE9028402.1"/>
    <property type="molecule type" value="Genomic_DNA"/>
</dbReference>
<dbReference type="RefSeq" id="WP_264323224.1">
    <property type="nucleotide sequence ID" value="NZ_JADEXQ010000003.1"/>
</dbReference>
<dbReference type="NCBIfam" id="NF033465">
    <property type="entry name" value="PTPA-CTERM"/>
    <property type="match status" value="1"/>
</dbReference>
<organism evidence="1 2">
    <name type="scientific">Romeriopsis navalis LEGE 11480</name>
    <dbReference type="NCBI Taxonomy" id="2777977"/>
    <lineage>
        <taxon>Bacteria</taxon>
        <taxon>Bacillati</taxon>
        <taxon>Cyanobacteriota</taxon>
        <taxon>Cyanophyceae</taxon>
        <taxon>Leptolyngbyales</taxon>
        <taxon>Leptolyngbyaceae</taxon>
        <taxon>Romeriopsis</taxon>
        <taxon>Romeriopsis navalis</taxon>
    </lineage>
</organism>
<proteinExistence type="predicted"/>
<evidence type="ECO:0000313" key="2">
    <source>
        <dbReference type="Proteomes" id="UP000625316"/>
    </source>
</evidence>
<dbReference type="AlphaFoldDB" id="A0A928VL68"/>
<keyword evidence="2" id="KW-1185">Reference proteome</keyword>
<dbReference type="Proteomes" id="UP000625316">
    <property type="component" value="Unassembled WGS sequence"/>
</dbReference>
<comment type="caution">
    <text evidence="1">The sequence shown here is derived from an EMBL/GenBank/DDBJ whole genome shotgun (WGS) entry which is preliminary data.</text>
</comment>
<accession>A0A928VL68</accession>
<evidence type="ECO:0000313" key="1">
    <source>
        <dbReference type="EMBL" id="MBE9028402.1"/>
    </source>
</evidence>
<name>A0A928VL68_9CYAN</name>
<gene>
    <name evidence="1" type="ORF">IQ266_01365</name>
</gene>
<reference evidence="1" key="1">
    <citation type="submission" date="2020-10" db="EMBL/GenBank/DDBJ databases">
        <authorList>
            <person name="Castelo-Branco R."/>
            <person name="Eusebio N."/>
            <person name="Adriana R."/>
            <person name="Vieira A."/>
            <person name="Brugerolle De Fraissinette N."/>
            <person name="Rezende De Castro R."/>
            <person name="Schneider M.P."/>
            <person name="Vasconcelos V."/>
            <person name="Leao P.N."/>
        </authorList>
    </citation>
    <scope>NUCLEOTIDE SEQUENCE</scope>
    <source>
        <strain evidence="1">LEGE 11480</strain>
    </source>
</reference>